<organism evidence="4 5">
    <name type="scientific">Bosea lupini</name>
    <dbReference type="NCBI Taxonomy" id="1036779"/>
    <lineage>
        <taxon>Bacteria</taxon>
        <taxon>Pseudomonadati</taxon>
        <taxon>Pseudomonadota</taxon>
        <taxon>Alphaproteobacteria</taxon>
        <taxon>Hyphomicrobiales</taxon>
        <taxon>Boseaceae</taxon>
        <taxon>Bosea</taxon>
    </lineage>
</organism>
<dbReference type="SUPFAM" id="SSF53850">
    <property type="entry name" value="Periplasmic binding protein-like II"/>
    <property type="match status" value="1"/>
</dbReference>
<dbReference type="SMART" id="SM00062">
    <property type="entry name" value="PBPb"/>
    <property type="match status" value="1"/>
</dbReference>
<keyword evidence="5" id="KW-1185">Reference proteome</keyword>
<dbReference type="PANTHER" id="PTHR35936">
    <property type="entry name" value="MEMBRANE-BOUND LYTIC MUREIN TRANSGLYCOSYLASE F"/>
    <property type="match status" value="1"/>
</dbReference>
<evidence type="ECO:0000259" key="3">
    <source>
        <dbReference type="SMART" id="SM00062"/>
    </source>
</evidence>
<dbReference type="Proteomes" id="UP000199664">
    <property type="component" value="Unassembled WGS sequence"/>
</dbReference>
<accession>A0A1H7KB18</accession>
<dbReference type="Gene3D" id="3.40.190.10">
    <property type="entry name" value="Periplasmic binding protein-like II"/>
    <property type="match status" value="2"/>
</dbReference>
<dbReference type="STRING" id="1036779.SAMN04515666_102138"/>
<keyword evidence="1 2" id="KW-0732">Signal</keyword>
<protein>
    <submittedName>
        <fullName evidence="4">Amino acid ABC transporter substrate-binding protein, PAAT family</fullName>
    </submittedName>
</protein>
<name>A0A1H7KB18_9HYPH</name>
<dbReference type="PANTHER" id="PTHR35936:SF17">
    <property type="entry name" value="ARGININE-BINDING EXTRACELLULAR PROTEIN ARTP"/>
    <property type="match status" value="1"/>
</dbReference>
<sequence length="298" mass="31349">MTMIVKFAGAAALAVALLQAPAFAQDASIKIPEQKVDEALRAKLPEAIRTAGKMISVNNGSFPPYEIVTDAKTMTGAAAELSDAIGQLLGVKIEHATVSGLAAALSGIAAGRYQFAMGPIGDFKTRQEANDFVDYVREYVIFAVQKGNPKAIASLDDTCGKKIAVMSAGSAEKVIKAQAEKCAAEGKPALEVMSFTDQPTSILSVRSRRSDGFFSSQAPLTYFVQQAKGDLELAAVGKANGFQDLFQGAVVPKGSPLGEVLLASIKALKANGTYEAIFKKWGLENNMIGEPGINLSKN</sequence>
<dbReference type="InterPro" id="IPR001638">
    <property type="entry name" value="Solute-binding_3/MltF_N"/>
</dbReference>
<feature type="domain" description="Solute-binding protein family 3/N-terminal" evidence="3">
    <location>
        <begin position="56"/>
        <end position="285"/>
    </location>
</feature>
<gene>
    <name evidence="4" type="ORF">SAMN04515666_102138</name>
</gene>
<evidence type="ECO:0000256" key="1">
    <source>
        <dbReference type="ARBA" id="ARBA00022729"/>
    </source>
</evidence>
<evidence type="ECO:0000256" key="2">
    <source>
        <dbReference type="SAM" id="SignalP"/>
    </source>
</evidence>
<feature type="chain" id="PRO_5011582221" evidence="2">
    <location>
        <begin position="25"/>
        <end position="298"/>
    </location>
</feature>
<feature type="signal peptide" evidence="2">
    <location>
        <begin position="1"/>
        <end position="24"/>
    </location>
</feature>
<reference evidence="5" key="1">
    <citation type="submission" date="2016-10" db="EMBL/GenBank/DDBJ databases">
        <authorList>
            <person name="Varghese N."/>
            <person name="Submissions S."/>
        </authorList>
    </citation>
    <scope>NUCLEOTIDE SEQUENCE [LARGE SCALE GENOMIC DNA]</scope>
    <source>
        <strain evidence="5">LMG 26383,CCUG 61248,R- 45681</strain>
    </source>
</reference>
<evidence type="ECO:0000313" key="4">
    <source>
        <dbReference type="EMBL" id="SEK83690.1"/>
    </source>
</evidence>
<proteinExistence type="predicted"/>
<dbReference type="CDD" id="cd01004">
    <property type="entry name" value="PBP2_MidA_like"/>
    <property type="match status" value="1"/>
</dbReference>
<dbReference type="Pfam" id="PF00497">
    <property type="entry name" value="SBP_bac_3"/>
    <property type="match status" value="1"/>
</dbReference>
<dbReference type="EMBL" id="FOAN01000002">
    <property type="protein sequence ID" value="SEK83690.1"/>
    <property type="molecule type" value="Genomic_DNA"/>
</dbReference>
<evidence type="ECO:0000313" key="5">
    <source>
        <dbReference type="Proteomes" id="UP000199664"/>
    </source>
</evidence>
<dbReference type="AlphaFoldDB" id="A0A1H7KB18"/>